<keyword evidence="2" id="KW-1185">Reference proteome</keyword>
<protein>
    <submittedName>
        <fullName evidence="1">Uncharacterized protein</fullName>
    </submittedName>
</protein>
<dbReference type="EMBL" id="CM046389">
    <property type="protein sequence ID" value="KAI8569236.1"/>
    <property type="molecule type" value="Genomic_DNA"/>
</dbReference>
<organism evidence="1 2">
    <name type="scientific">Rhododendron molle</name>
    <name type="common">Chinese azalea</name>
    <name type="synonym">Azalea mollis</name>
    <dbReference type="NCBI Taxonomy" id="49168"/>
    <lineage>
        <taxon>Eukaryota</taxon>
        <taxon>Viridiplantae</taxon>
        <taxon>Streptophyta</taxon>
        <taxon>Embryophyta</taxon>
        <taxon>Tracheophyta</taxon>
        <taxon>Spermatophyta</taxon>
        <taxon>Magnoliopsida</taxon>
        <taxon>eudicotyledons</taxon>
        <taxon>Gunneridae</taxon>
        <taxon>Pentapetalae</taxon>
        <taxon>asterids</taxon>
        <taxon>Ericales</taxon>
        <taxon>Ericaceae</taxon>
        <taxon>Ericoideae</taxon>
        <taxon>Rhodoreae</taxon>
        <taxon>Rhododendron</taxon>
    </lineage>
</organism>
<proteinExistence type="predicted"/>
<evidence type="ECO:0000313" key="2">
    <source>
        <dbReference type="Proteomes" id="UP001062846"/>
    </source>
</evidence>
<sequence length="787" mass="90145">MWKLKVAEGQGPWLYSTNNFVGRQIWEFDPDAGTPEEREAVETARDDYQKNRSRVHGCGDVLMRMQLKKENSNIDLSIPPVRLGEKEQVDYETITTALRKAVRLNCAIQSKDGHWPAENSGPHFFTPPLLISLYISGVINTVLTAEHKKELIRYLYNHQNNDGGWGFYVGGHSTMIGSALSYVALRLLDKGPYDGEHREMERGRKWILDHDGAIEIPSWGKTYLSVLGVYEWSGCNPLPPEFWLFPSFFPYHPGELNTDLYYNFKSKMWCYCRTTYMSMSYLYGRKSVGPITELVKSLRQEIYPQPYEEIDWNKARHSCCKEDVYYPHTFIQDLIWDGLHYASEPIINRWPFSKIREKALQKAIKHMRYGAESSRYITIGCVEKSLQMMCWWAEDPNGEEFKYHLARVPDYLWLAEDGMKMQSFGSQLWDCTLLTQAIVASNLTDEYGDTLKRAHFYIKESQIKENPAGDFKKMYRHFTKGAWTFSDQDQGWVVSDCTAGALKCLLLLSQMPPDVAGEKVNVEQLYEAVDVLLYFYRPESGGFAIWEPAVPQPYLEVLNPSELFADIVVEREHVENTASIIEALLSFKRLYPGYRGKEIDTSVERAVRFLEKRQQPHGSWYGYWGICFIYGTFFALGGLTAAGCTYNNSQSVRRGVQFLLSIQNAEGGWGESQESCPSMKYKPLEGNRTNFVQTSWAMLGLIYAGQADRDPTPLHKAAILLINAQMEDGDFPQQPRDLHLSPTWHPPGARMALMWHPPVAHVGLTWHACVAPAWLAKYLCSSGESNP</sequence>
<accession>A0ACC0PVR0</accession>
<comment type="caution">
    <text evidence="1">The sequence shown here is derived from an EMBL/GenBank/DDBJ whole genome shotgun (WGS) entry which is preliminary data.</text>
</comment>
<evidence type="ECO:0000313" key="1">
    <source>
        <dbReference type="EMBL" id="KAI8569236.1"/>
    </source>
</evidence>
<name>A0ACC0PVR0_RHOML</name>
<dbReference type="Proteomes" id="UP001062846">
    <property type="component" value="Chromosome 2"/>
</dbReference>
<reference evidence="1" key="1">
    <citation type="submission" date="2022-02" db="EMBL/GenBank/DDBJ databases">
        <title>Plant Genome Project.</title>
        <authorList>
            <person name="Zhang R.-G."/>
        </authorList>
    </citation>
    <scope>NUCLEOTIDE SEQUENCE</scope>
    <source>
        <strain evidence="1">AT1</strain>
    </source>
</reference>
<gene>
    <name evidence="1" type="ORF">RHMOL_Rhmol02G0262500</name>
</gene>